<evidence type="ECO:0000256" key="8">
    <source>
        <dbReference type="RuleBase" id="RU369061"/>
    </source>
</evidence>
<evidence type="ECO:0000256" key="6">
    <source>
        <dbReference type="ARBA" id="ARBA00047745"/>
    </source>
</evidence>
<keyword evidence="2 7" id="KW-0808">Transferase</keyword>
<name>A0A6L5X1J1_9FIRM</name>
<dbReference type="GO" id="GO:0005524">
    <property type="term" value="F:ATP binding"/>
    <property type="evidence" value="ECO:0007669"/>
    <property type="project" value="UniProtKB-UniRule"/>
</dbReference>
<accession>A0A6L5X1J1</accession>
<evidence type="ECO:0000256" key="5">
    <source>
        <dbReference type="ARBA" id="ARBA00022840"/>
    </source>
</evidence>
<evidence type="ECO:0000256" key="1">
    <source>
        <dbReference type="ARBA" id="ARBA00005380"/>
    </source>
</evidence>
<dbReference type="FunFam" id="3.40.1190.20:FF:000001">
    <property type="entry name" value="Phosphofructokinase"/>
    <property type="match status" value="1"/>
</dbReference>
<organism evidence="10 11">
    <name type="scientific">Porcincola intestinalis</name>
    <dbReference type="NCBI Taxonomy" id="2606632"/>
    <lineage>
        <taxon>Bacteria</taxon>
        <taxon>Bacillati</taxon>
        <taxon>Bacillota</taxon>
        <taxon>Clostridia</taxon>
        <taxon>Lachnospirales</taxon>
        <taxon>Lachnospiraceae</taxon>
        <taxon>Porcincola</taxon>
    </lineage>
</organism>
<dbReference type="NCBIfam" id="TIGR03828">
    <property type="entry name" value="pfkB"/>
    <property type="match status" value="1"/>
</dbReference>
<evidence type="ECO:0000313" key="11">
    <source>
        <dbReference type="Proteomes" id="UP000481852"/>
    </source>
</evidence>
<dbReference type="NCBIfam" id="TIGR03168">
    <property type="entry name" value="1-PFK"/>
    <property type="match status" value="1"/>
</dbReference>
<comment type="similarity">
    <text evidence="1">Belongs to the carbohydrate kinase pfkB family.</text>
</comment>
<dbReference type="PIRSF" id="PIRSF000535">
    <property type="entry name" value="1PFK/6PFK/LacC"/>
    <property type="match status" value="1"/>
</dbReference>
<dbReference type="GO" id="GO:0005829">
    <property type="term" value="C:cytosol"/>
    <property type="evidence" value="ECO:0007669"/>
    <property type="project" value="TreeGrafter"/>
</dbReference>
<keyword evidence="7" id="KW-0423">Lactose metabolism</keyword>
<dbReference type="EMBL" id="VULZ01000003">
    <property type="protein sequence ID" value="MSS14211.1"/>
    <property type="molecule type" value="Genomic_DNA"/>
</dbReference>
<comment type="similarity">
    <text evidence="7">Belongs to the carbohydrate kinase PfkB family. LacC subfamily.</text>
</comment>
<dbReference type="InterPro" id="IPR011611">
    <property type="entry name" value="PfkB_dom"/>
</dbReference>
<dbReference type="CDD" id="cd01164">
    <property type="entry name" value="FruK_PfkB_like"/>
    <property type="match status" value="1"/>
</dbReference>
<comment type="caution">
    <text evidence="10">The sequence shown here is derived from an EMBL/GenBank/DDBJ whole genome shotgun (WGS) entry which is preliminary data.</text>
</comment>
<dbReference type="GO" id="GO:0016052">
    <property type="term" value="P:carbohydrate catabolic process"/>
    <property type="evidence" value="ECO:0007669"/>
    <property type="project" value="UniProtKB-ARBA"/>
</dbReference>
<dbReference type="GO" id="GO:2001059">
    <property type="term" value="P:D-tagatose 6-phosphate catabolic process"/>
    <property type="evidence" value="ECO:0007669"/>
    <property type="project" value="UniProtKB-UniPathway"/>
</dbReference>
<comment type="catalytic activity">
    <reaction evidence="7">
        <text>D-tagatofuranose 6-phosphate + ATP = D-tagatofuranose 1,6-bisphosphate + ADP + H(+)</text>
        <dbReference type="Rhea" id="RHEA:12420"/>
        <dbReference type="ChEBI" id="CHEBI:15378"/>
        <dbReference type="ChEBI" id="CHEBI:30616"/>
        <dbReference type="ChEBI" id="CHEBI:58694"/>
        <dbReference type="ChEBI" id="CHEBI:58695"/>
        <dbReference type="ChEBI" id="CHEBI:456216"/>
        <dbReference type="EC" id="2.7.1.144"/>
    </reaction>
</comment>
<feature type="domain" description="Carbohydrate kinase PfkB" evidence="9">
    <location>
        <begin position="18"/>
        <end position="281"/>
    </location>
</feature>
<comment type="function">
    <text evidence="8">Catalyzes the ATP-dependent phosphorylation of fructose-l-phosphate to fructose-l,6-bisphosphate.</text>
</comment>
<evidence type="ECO:0000256" key="2">
    <source>
        <dbReference type="ARBA" id="ARBA00022679"/>
    </source>
</evidence>
<comment type="pathway">
    <text evidence="7">Carbohydrate metabolism; D-tagatose 6-phosphate degradation; D-glyceraldehyde 3-phosphate and glycerone phosphate from D-tagatose 6-phosphate: step 1/2.</text>
</comment>
<dbReference type="GO" id="GO:0044281">
    <property type="term" value="P:small molecule metabolic process"/>
    <property type="evidence" value="ECO:0007669"/>
    <property type="project" value="UniProtKB-ARBA"/>
</dbReference>
<dbReference type="Pfam" id="PF00294">
    <property type="entry name" value="PfkB"/>
    <property type="match status" value="1"/>
</dbReference>
<evidence type="ECO:0000256" key="7">
    <source>
        <dbReference type="PIRNR" id="PIRNR000535"/>
    </source>
</evidence>
<protein>
    <recommendedName>
        <fullName evidence="7">Tagatose-6-phosphate kinase</fullName>
        <ecNumber evidence="7">2.7.1.144</ecNumber>
    </recommendedName>
</protein>
<dbReference type="PANTHER" id="PTHR46566:SF1">
    <property type="entry name" value="1-PHOSPHOFRUCTOKINASE"/>
    <property type="match status" value="1"/>
</dbReference>
<dbReference type="InterPro" id="IPR017583">
    <property type="entry name" value="Tagatose/fructose_Pkinase"/>
</dbReference>
<keyword evidence="3 7" id="KW-0547">Nucleotide-binding</keyword>
<evidence type="ECO:0000313" key="10">
    <source>
        <dbReference type="EMBL" id="MSS14211.1"/>
    </source>
</evidence>
<dbReference type="PROSITE" id="PS00584">
    <property type="entry name" value="PFKB_KINASES_2"/>
    <property type="match status" value="1"/>
</dbReference>
<dbReference type="UniPathway" id="UPA00704">
    <property type="reaction ID" value="UER00715"/>
</dbReference>
<proteinExistence type="inferred from homology"/>
<evidence type="ECO:0000259" key="9">
    <source>
        <dbReference type="Pfam" id="PF00294"/>
    </source>
</evidence>
<sequence>MIYTVTLSPTLDYVVSVDHFQTGAINRTQSEDVFPGGKGVNVSLVLNDLGYLTTAMGFIAGFTGAEIKRLLRVGGVEGNFIQVERGMSRINMKIRSDAETAINGQGPEITQEDIGTLFSRLRFLIDGDTIVLAGHIPPSLPSDMYEQILEFLKGRRLRVIVDAEKELLTGTLKYHPWLIKPNADELGDIFGVRIHSREEAVPYAAKLQNMGARNVLVSLGGDGAVLLTEQGEIFSSDALKGKVVNTVGAGDSMIAGFLAGYLDSDGDYEMAFKEGLCAGAAKAFNLTMTTKKEICYLMRTTSFDIQRKQKD</sequence>
<dbReference type="GO" id="GO:0009024">
    <property type="term" value="F:tagatose-6-phosphate kinase activity"/>
    <property type="evidence" value="ECO:0007669"/>
    <property type="project" value="UniProtKB-EC"/>
</dbReference>
<keyword evidence="11" id="KW-1185">Reference proteome</keyword>
<keyword evidence="4 8" id="KW-0418">Kinase</keyword>
<dbReference type="Gene3D" id="3.40.1190.20">
    <property type="match status" value="1"/>
</dbReference>
<dbReference type="InterPro" id="IPR029056">
    <property type="entry name" value="Ribokinase-like"/>
</dbReference>
<dbReference type="Proteomes" id="UP000481852">
    <property type="component" value="Unassembled WGS sequence"/>
</dbReference>
<dbReference type="EC" id="2.7.1.144" evidence="7"/>
<evidence type="ECO:0000256" key="3">
    <source>
        <dbReference type="ARBA" id="ARBA00022741"/>
    </source>
</evidence>
<comment type="catalytic activity">
    <reaction evidence="6 8">
        <text>beta-D-fructose 1-phosphate + ATP = beta-D-fructose 1,6-bisphosphate + ADP + H(+)</text>
        <dbReference type="Rhea" id="RHEA:14213"/>
        <dbReference type="ChEBI" id="CHEBI:15378"/>
        <dbReference type="ChEBI" id="CHEBI:30616"/>
        <dbReference type="ChEBI" id="CHEBI:32966"/>
        <dbReference type="ChEBI" id="CHEBI:138881"/>
        <dbReference type="ChEBI" id="CHEBI:456216"/>
        <dbReference type="EC" id="2.7.1.56"/>
    </reaction>
</comment>
<dbReference type="InterPro" id="IPR022463">
    <property type="entry name" value="1-PFruKinase"/>
</dbReference>
<keyword evidence="5 7" id="KW-0067">ATP-binding</keyword>
<evidence type="ECO:0000256" key="4">
    <source>
        <dbReference type="ARBA" id="ARBA00022777"/>
    </source>
</evidence>
<dbReference type="SUPFAM" id="SSF53613">
    <property type="entry name" value="Ribokinase-like"/>
    <property type="match status" value="1"/>
</dbReference>
<dbReference type="GO" id="GO:0005988">
    <property type="term" value="P:lactose metabolic process"/>
    <property type="evidence" value="ECO:0007669"/>
    <property type="project" value="UniProtKB-KW"/>
</dbReference>
<gene>
    <name evidence="10" type="primary">pfkB</name>
    <name evidence="10" type="ORF">FYJ35_03990</name>
</gene>
<dbReference type="GO" id="GO:0008662">
    <property type="term" value="F:1-phosphofructokinase activity"/>
    <property type="evidence" value="ECO:0007669"/>
    <property type="project" value="UniProtKB-UniRule"/>
</dbReference>
<dbReference type="RefSeq" id="WP_154523999.1">
    <property type="nucleotide sequence ID" value="NZ_JAXEDB010000025.1"/>
</dbReference>
<dbReference type="AlphaFoldDB" id="A0A6L5X1J1"/>
<reference evidence="10 11" key="1">
    <citation type="submission" date="2019-08" db="EMBL/GenBank/DDBJ databases">
        <title>In-depth cultivation of the pig gut microbiome towards novel bacterial diversity and tailored functional studies.</title>
        <authorList>
            <person name="Wylensek D."/>
            <person name="Hitch T.C.A."/>
            <person name="Clavel T."/>
        </authorList>
    </citation>
    <scope>NUCLEOTIDE SEQUENCE [LARGE SCALE GENOMIC DNA]</scope>
    <source>
        <strain evidence="10 11">Oil+RF-744-WCA-WT-11</strain>
    </source>
</reference>
<dbReference type="InterPro" id="IPR002173">
    <property type="entry name" value="Carboh/pur_kinase_PfkB_CS"/>
</dbReference>
<dbReference type="PANTHER" id="PTHR46566">
    <property type="entry name" value="1-PHOSPHOFRUCTOKINASE-RELATED"/>
    <property type="match status" value="1"/>
</dbReference>